<comment type="caution">
    <text evidence="1">The sequence shown here is derived from an EMBL/GenBank/DDBJ whole genome shotgun (WGS) entry which is preliminary data.</text>
</comment>
<gene>
    <name evidence="1" type="ORF">J1786_13095</name>
</gene>
<reference evidence="1 2" key="1">
    <citation type="submission" date="2021-03" db="EMBL/GenBank/DDBJ databases">
        <title>Five novel Rahnella species.</title>
        <authorList>
            <person name="Brady C."/>
            <person name="Asselin J."/>
            <person name="Beer S."/>
            <person name="Bruberg M.B."/>
            <person name="Crampton B."/>
            <person name="Venter S."/>
            <person name="Arnold D."/>
            <person name="Denman S."/>
        </authorList>
    </citation>
    <scope>NUCLEOTIDE SEQUENCE [LARGE SCALE GENOMIC DNA]</scope>
    <source>
        <strain evidence="1 2">L72c</strain>
    </source>
</reference>
<accession>A0ABS6L2N9</accession>
<dbReference type="RefSeq" id="WP_217138479.1">
    <property type="nucleotide sequence ID" value="NZ_JAFMOU010000068.1"/>
</dbReference>
<sequence>MKTLNRISALKDYKLRQDHNVFVNGYFQAGDGGGGHYYWDKNCVLPANNGTVIRSDHSDTGRWLLIHQGVGDFRTFGILNADQPADDALDALVNDPAISQIFAFSDLLFQRRHRFSRSDITLDFQNNRIFTTGIASAPANDPFAAVLFFQGTVTGMPVTFTLTETLQEQTDIFQVADSSVFQVGDWYAVQVTAVKGAAERELQKLVEIIAIPDSTHIQIDYYNGWELLAGRIISWQKVEPVKFVTVKNIQFFGAGADQITGSHPVAFEYAVYANVEGIHSTGSFWPVVMRRWNTHYLTKQCSLINPPNTAFGGAGYLTQQIYCLYGQVSDCSVANARHLNDFTASAYCLVENCHASGQSAEKGPFVTHGQYEHDLTYTGNSGLMTFANSGATWGGSAKRINVRKHVCPWFVARTGVSELTLEDVVVMANDTIPQSGMLWVNADGLQMTGCTADRTLIISQASQRAARPNVIRQCQFSLPEDGAPVVQSNVTAALTFTDTVFNDINGQAFDSTAPLNFVRCTFNATTEFAPLTLKSSTLSVQASQFNQAGFVLSGTGAKQIDILSSTMVQATLDFTAFTSQPAGSLMFLNNRLSGSAVIAQPPAGERVIWQQNMIFV</sequence>
<protein>
    <recommendedName>
        <fullName evidence="3">Peptidase C14</fullName>
    </recommendedName>
</protein>
<dbReference type="Proteomes" id="UP000699865">
    <property type="component" value="Unassembled WGS sequence"/>
</dbReference>
<evidence type="ECO:0000313" key="2">
    <source>
        <dbReference type="Proteomes" id="UP000699865"/>
    </source>
</evidence>
<evidence type="ECO:0000313" key="1">
    <source>
        <dbReference type="EMBL" id="MBU9835742.1"/>
    </source>
</evidence>
<evidence type="ECO:0008006" key="3">
    <source>
        <dbReference type="Google" id="ProtNLM"/>
    </source>
</evidence>
<organism evidence="1 2">
    <name type="scientific">Rahnella perminowiae</name>
    <dbReference type="NCBI Taxonomy" id="2816244"/>
    <lineage>
        <taxon>Bacteria</taxon>
        <taxon>Pseudomonadati</taxon>
        <taxon>Pseudomonadota</taxon>
        <taxon>Gammaproteobacteria</taxon>
        <taxon>Enterobacterales</taxon>
        <taxon>Yersiniaceae</taxon>
        <taxon>Rahnella</taxon>
    </lineage>
</organism>
<keyword evidence="2" id="KW-1185">Reference proteome</keyword>
<name>A0ABS6L2N9_9GAMM</name>
<proteinExistence type="predicted"/>
<dbReference type="EMBL" id="JAFMOU010000068">
    <property type="protein sequence ID" value="MBU9835742.1"/>
    <property type="molecule type" value="Genomic_DNA"/>
</dbReference>